<dbReference type="InterPro" id="IPR010718">
    <property type="entry name" value="DUF1294"/>
</dbReference>
<evidence type="ECO:0000313" key="3">
    <source>
        <dbReference type="Proteomes" id="UP000472320"/>
    </source>
</evidence>
<gene>
    <name evidence="2" type="ORF">GM658_23965</name>
</gene>
<sequence length="102" mass="10913">MSATALAALYAVASVACFIAYALDKSAARQGRRRTPERTLLLLGLAGGWPGALAAQQLLRHKSAKTSFLAKFWFTVVLNLTLLVALQAGWVSLGRLFVLPQG</sequence>
<dbReference type="Pfam" id="PF06961">
    <property type="entry name" value="DUF1294"/>
    <property type="match status" value="1"/>
</dbReference>
<reference evidence="2 3" key="1">
    <citation type="submission" date="2019-11" db="EMBL/GenBank/DDBJ databases">
        <title>Type strains purchased from KCTC, JCM and DSMZ.</title>
        <authorList>
            <person name="Lu H."/>
        </authorList>
    </citation>
    <scope>NUCLEOTIDE SEQUENCE [LARGE SCALE GENOMIC DNA]</scope>
    <source>
        <strain evidence="2 3">JCM 31587</strain>
    </source>
</reference>
<feature type="transmembrane region" description="Helical" evidence="1">
    <location>
        <begin position="68"/>
        <end position="90"/>
    </location>
</feature>
<dbReference type="AlphaFoldDB" id="A0A6L6QNH2"/>
<name>A0A6L6QNH2_9BURK</name>
<comment type="caution">
    <text evidence="2">The sequence shown here is derived from an EMBL/GenBank/DDBJ whole genome shotgun (WGS) entry which is preliminary data.</text>
</comment>
<evidence type="ECO:0000256" key="1">
    <source>
        <dbReference type="SAM" id="Phobius"/>
    </source>
</evidence>
<dbReference type="Proteomes" id="UP000472320">
    <property type="component" value="Unassembled WGS sequence"/>
</dbReference>
<evidence type="ECO:0000313" key="2">
    <source>
        <dbReference type="EMBL" id="MTW13671.1"/>
    </source>
</evidence>
<protein>
    <submittedName>
        <fullName evidence="2">DUF1294 domain-containing protein</fullName>
    </submittedName>
</protein>
<keyword evidence="1" id="KW-0472">Membrane</keyword>
<dbReference type="RefSeq" id="WP_155456585.1">
    <property type="nucleotide sequence ID" value="NZ_WNKX01000025.1"/>
</dbReference>
<proteinExistence type="predicted"/>
<organism evidence="2 3">
    <name type="scientific">Massilia eburnea</name>
    <dbReference type="NCBI Taxonomy" id="1776165"/>
    <lineage>
        <taxon>Bacteria</taxon>
        <taxon>Pseudomonadati</taxon>
        <taxon>Pseudomonadota</taxon>
        <taxon>Betaproteobacteria</taxon>
        <taxon>Burkholderiales</taxon>
        <taxon>Oxalobacteraceae</taxon>
        <taxon>Telluria group</taxon>
        <taxon>Massilia</taxon>
    </lineage>
</organism>
<accession>A0A6L6QNH2</accession>
<keyword evidence="3" id="KW-1185">Reference proteome</keyword>
<keyword evidence="1" id="KW-1133">Transmembrane helix</keyword>
<keyword evidence="1" id="KW-0812">Transmembrane</keyword>
<dbReference type="EMBL" id="WNKX01000025">
    <property type="protein sequence ID" value="MTW13671.1"/>
    <property type="molecule type" value="Genomic_DNA"/>
</dbReference>